<dbReference type="EMBL" id="QJPH01000413">
    <property type="protein sequence ID" value="PZN74775.1"/>
    <property type="molecule type" value="Genomic_DNA"/>
</dbReference>
<gene>
    <name evidence="1" type="ORF">DM484_20400</name>
</gene>
<organism evidence="1 2">
    <name type="scientific">Candidatus Methylumidiphilus alinenensis</name>
    <dbReference type="NCBI Taxonomy" id="2202197"/>
    <lineage>
        <taxon>Bacteria</taxon>
        <taxon>Pseudomonadati</taxon>
        <taxon>Pseudomonadota</taxon>
        <taxon>Gammaproteobacteria</taxon>
        <taxon>Methylococcales</taxon>
        <taxon>Candidatus Methylumidiphilus</taxon>
    </lineage>
</organism>
<protein>
    <submittedName>
        <fullName evidence="1">Uncharacterized protein</fullName>
    </submittedName>
</protein>
<sequence length="701" mass="79245">MLQKCSTWNIFTQASGLSIQAKQEPLMTANANLADYQAALANFPRYLANAWHDLGDGRGYFGDPSHLEAGMRSTGNVIFTAALLTSDPEYHPIDDEGSRVGLLIKARAGLAYMTHAHITGGGVCADGQPWGGVWQSSWWTTRMALGAKLIWDHLTEDERCSVERVVVFEADLQLPRLIPTGLAEDTKAEENAWDTEILATAMAMFPDHPHWALWERKLCAFAYNTFSIAQDHQEDRLTDGKPLCDWVHTVNLHSDFTLENHGAYHFCYVASPLHSLAWADYALRSQGIKSPDALYHHVADVWARVKSTFLTKRFAYVSGQDWARYTYGAYFIVPALVWLQSRLADSDARAIELARLQSLREEQYENADGSWFGRRFTQPHYTGQTAKYETDCYANIGLAYALHRLLQPHTEATPAKELPSHLNGCHVSPECGIAFVRTDRLFASFSWRTLTEPHPLALFVPLADESLAEWQANNLCGRVVLAFEDPSAVWVRGMEPTDNGFKVVGKVIYRGHGGRILYVHELRYEVDAKTQTALIRSRFVAHAKIFVRRAEGLCLAIPNDRFNGYTRTVSSLSGKIEARFNPAERPFWLRGRSLIQRLFRRLLREFQRDGHRHPMKGPWVNIDGKLGIVATNDNPGFLLRRPYGRNLPDGSLHYDLLYAPLLPLNRYYRPGEEIFRTEYTLLVGDSVATQAFAESLGKPML</sequence>
<accession>A0A2W4QRQ2</accession>
<comment type="caution">
    <text evidence="1">The sequence shown here is derived from an EMBL/GenBank/DDBJ whole genome shotgun (WGS) entry which is preliminary data.</text>
</comment>
<name>A0A2W4QRQ2_9GAMM</name>
<dbReference type="AlphaFoldDB" id="A0A2W4QRQ2"/>
<reference evidence="1 2" key="1">
    <citation type="journal article" date="2018" name="Aquat. Microb. Ecol.">
        <title>Gammaproteobacterial methanotrophs dominate.</title>
        <authorList>
            <person name="Rissanen A.J."/>
            <person name="Saarenheimo J."/>
            <person name="Tiirola M."/>
            <person name="Peura S."/>
            <person name="Aalto S.L."/>
            <person name="Karvinen A."/>
            <person name="Nykanen H."/>
        </authorList>
    </citation>
    <scope>NUCLEOTIDE SEQUENCE [LARGE SCALE GENOMIC DNA]</scope>
    <source>
        <strain evidence="1">AMbin10</strain>
    </source>
</reference>
<evidence type="ECO:0000313" key="1">
    <source>
        <dbReference type="EMBL" id="PZN74775.1"/>
    </source>
</evidence>
<dbReference type="Proteomes" id="UP000249396">
    <property type="component" value="Unassembled WGS sequence"/>
</dbReference>
<proteinExistence type="predicted"/>
<evidence type="ECO:0000313" key="2">
    <source>
        <dbReference type="Proteomes" id="UP000249396"/>
    </source>
</evidence>